<evidence type="ECO:0000256" key="1">
    <source>
        <dbReference type="SAM" id="SignalP"/>
    </source>
</evidence>
<gene>
    <name evidence="2" type="ORF">ENJ67_02860</name>
</gene>
<feature type="chain" id="PRO_5028317278" description="Transglutaminase family protein cysteine peptidase BTLCP" evidence="1">
    <location>
        <begin position="21"/>
        <end position="207"/>
    </location>
</feature>
<dbReference type="Pfam" id="PF06035">
    <property type="entry name" value="Peptidase_C93"/>
    <property type="match status" value="1"/>
</dbReference>
<name>A0A7C3G3J1_9BACT</name>
<accession>A0A7C3G3J1</accession>
<feature type="signal peptide" evidence="1">
    <location>
        <begin position="1"/>
        <end position="20"/>
    </location>
</feature>
<sequence>MTFVQKLLFFFLLLASLLHAEKLIDKQIEIAAQKKYGAFAKNRFVAIDKDLLHKLKSASDIKKLNTVNTWINFIHYKSDKQLYGVSDYWATLYEFVGKNAGDCEDYTIAKYYILKALGIDPHRMKFAYVIYQDRRGRKLSHMVLAYFKVPKPKSKEDILILGNNNRLVLPASKRPDIIKVIKMINGDTGPKSKKWKKLEANMKRKKL</sequence>
<dbReference type="EMBL" id="DRNH01000153">
    <property type="protein sequence ID" value="HFB53653.1"/>
    <property type="molecule type" value="Genomic_DNA"/>
</dbReference>
<dbReference type="Proteomes" id="UP000886390">
    <property type="component" value="Unassembled WGS sequence"/>
</dbReference>
<evidence type="ECO:0000313" key="2">
    <source>
        <dbReference type="EMBL" id="HFB53653.1"/>
    </source>
</evidence>
<dbReference type="PANTHER" id="PTHR39327">
    <property type="match status" value="1"/>
</dbReference>
<dbReference type="InterPro" id="IPR010319">
    <property type="entry name" value="Transglutaminase-like_Cys_pept"/>
</dbReference>
<protein>
    <recommendedName>
        <fullName evidence="3">Transglutaminase family protein cysteine peptidase BTLCP</fullName>
    </recommendedName>
</protein>
<proteinExistence type="predicted"/>
<dbReference type="Gene3D" id="3.10.620.30">
    <property type="match status" value="1"/>
</dbReference>
<comment type="caution">
    <text evidence="2">The sequence shown here is derived from an EMBL/GenBank/DDBJ whole genome shotgun (WGS) entry which is preliminary data.</text>
</comment>
<keyword evidence="1" id="KW-0732">Signal</keyword>
<organism evidence="2">
    <name type="scientific">Sulfurimonas autotrophica</name>
    <dbReference type="NCBI Taxonomy" id="202747"/>
    <lineage>
        <taxon>Bacteria</taxon>
        <taxon>Pseudomonadati</taxon>
        <taxon>Campylobacterota</taxon>
        <taxon>Epsilonproteobacteria</taxon>
        <taxon>Campylobacterales</taxon>
        <taxon>Sulfurimonadaceae</taxon>
        <taxon>Sulfurimonas</taxon>
    </lineage>
</organism>
<evidence type="ECO:0008006" key="3">
    <source>
        <dbReference type="Google" id="ProtNLM"/>
    </source>
</evidence>
<dbReference type="AlphaFoldDB" id="A0A7C3G3J1"/>
<reference evidence="2" key="1">
    <citation type="journal article" date="2020" name="mSystems">
        <title>Genome- and Community-Level Interaction Insights into Carbon Utilization and Element Cycling Functions of Hydrothermarchaeota in Hydrothermal Sediment.</title>
        <authorList>
            <person name="Zhou Z."/>
            <person name="Liu Y."/>
            <person name="Xu W."/>
            <person name="Pan J."/>
            <person name="Luo Z.H."/>
            <person name="Li M."/>
        </authorList>
    </citation>
    <scope>NUCLEOTIDE SEQUENCE [LARGE SCALE GENOMIC DNA]</scope>
    <source>
        <strain evidence="2">HyVt-507</strain>
    </source>
</reference>
<dbReference type="PANTHER" id="PTHR39327:SF1">
    <property type="entry name" value="BLR5470 PROTEIN"/>
    <property type="match status" value="1"/>
</dbReference>